<proteinExistence type="predicted"/>
<accession>A0A2N3XTY8</accession>
<organism evidence="2 3">
    <name type="scientific">Saccharopolyspora spinosa</name>
    <dbReference type="NCBI Taxonomy" id="60894"/>
    <lineage>
        <taxon>Bacteria</taxon>
        <taxon>Bacillati</taxon>
        <taxon>Actinomycetota</taxon>
        <taxon>Actinomycetes</taxon>
        <taxon>Pseudonocardiales</taxon>
        <taxon>Pseudonocardiaceae</taxon>
        <taxon>Saccharopolyspora</taxon>
    </lineage>
</organism>
<dbReference type="STRING" id="994479.GCA_000194155_04393"/>
<protein>
    <submittedName>
        <fullName evidence="2">Uncharacterized protein (TIGR02246 family)</fullName>
    </submittedName>
</protein>
<dbReference type="SUPFAM" id="SSF54427">
    <property type="entry name" value="NTF2-like"/>
    <property type="match status" value="1"/>
</dbReference>
<dbReference type="AlphaFoldDB" id="A0A2N3XTY8"/>
<evidence type="ECO:0000259" key="1">
    <source>
        <dbReference type="Pfam" id="PF14534"/>
    </source>
</evidence>
<dbReference type="EMBL" id="PJNB01000001">
    <property type="protein sequence ID" value="PKW14102.1"/>
    <property type="molecule type" value="Genomic_DNA"/>
</dbReference>
<evidence type="ECO:0000313" key="2">
    <source>
        <dbReference type="EMBL" id="PKW14102.1"/>
    </source>
</evidence>
<gene>
    <name evidence="2" type="ORF">A8926_1685</name>
</gene>
<dbReference type="Pfam" id="PF14534">
    <property type="entry name" value="DUF4440"/>
    <property type="match status" value="1"/>
</dbReference>
<dbReference type="OrthoDB" id="884581at2"/>
<evidence type="ECO:0000313" key="3">
    <source>
        <dbReference type="Proteomes" id="UP000233786"/>
    </source>
</evidence>
<dbReference type="Proteomes" id="UP000233786">
    <property type="component" value="Unassembled WGS sequence"/>
</dbReference>
<keyword evidence="3" id="KW-1185">Reference proteome</keyword>
<sequence length="130" mass="14658">MSTEDQIRQLEQRWVDAEQRGDADALAELATDDFVLVGPLGFMLNKQQWMERYRTGDLVTKSLDWHDAEVRDYGDCAVVVGVHTQKAAYRGNATDGEFRSTHIAIRRDGRWLLAGIQLSPIGAPPAFARR</sequence>
<comment type="caution">
    <text evidence="2">The sequence shown here is derived from an EMBL/GenBank/DDBJ whole genome shotgun (WGS) entry which is preliminary data.</text>
</comment>
<name>A0A2N3XTY8_SACSN</name>
<reference evidence="2" key="1">
    <citation type="submission" date="2017-12" db="EMBL/GenBank/DDBJ databases">
        <title>Sequencing the genomes of 1000 Actinobacteria strains.</title>
        <authorList>
            <person name="Klenk H.-P."/>
        </authorList>
    </citation>
    <scope>NUCLEOTIDE SEQUENCE [LARGE SCALE GENOMIC DNA]</scope>
    <source>
        <strain evidence="2">DSM 44228</strain>
    </source>
</reference>
<dbReference type="RefSeq" id="WP_010308962.1">
    <property type="nucleotide sequence ID" value="NZ_CP061007.1"/>
</dbReference>
<dbReference type="InterPro" id="IPR027843">
    <property type="entry name" value="DUF4440"/>
</dbReference>
<dbReference type="InterPro" id="IPR032710">
    <property type="entry name" value="NTF2-like_dom_sf"/>
</dbReference>
<feature type="domain" description="DUF4440" evidence="1">
    <location>
        <begin position="7"/>
        <end position="113"/>
    </location>
</feature>
<dbReference type="Gene3D" id="3.10.450.50">
    <property type="match status" value="1"/>
</dbReference>